<evidence type="ECO:0000256" key="1">
    <source>
        <dbReference type="SAM" id="SignalP"/>
    </source>
</evidence>
<dbReference type="Proteomes" id="UP001049176">
    <property type="component" value="Chromosome 4"/>
</dbReference>
<accession>A0A9P7S373</accession>
<dbReference type="KEGG" id="more:E1B28_007871"/>
<organism evidence="2 3">
    <name type="scientific">Marasmius oreades</name>
    <name type="common">fairy-ring Marasmius</name>
    <dbReference type="NCBI Taxonomy" id="181124"/>
    <lineage>
        <taxon>Eukaryota</taxon>
        <taxon>Fungi</taxon>
        <taxon>Dikarya</taxon>
        <taxon>Basidiomycota</taxon>
        <taxon>Agaricomycotina</taxon>
        <taxon>Agaricomycetes</taxon>
        <taxon>Agaricomycetidae</taxon>
        <taxon>Agaricales</taxon>
        <taxon>Marasmiineae</taxon>
        <taxon>Marasmiaceae</taxon>
        <taxon>Marasmius</taxon>
    </lineage>
</organism>
<sequence>MGWATYLGMLLRLFGLSAKNQGLGHLSANRLDLQYVIGTQIFVHRTLFPSLPAQASRPHCSSLTKTSLTADISTIVEQQRSRTYGISKTDCSVKTHWQADRCKALHPTHAQATTISTVDVVLRRPWSARKDEVGQSFSRCTVMATPRATSRKIHA</sequence>
<evidence type="ECO:0008006" key="4">
    <source>
        <dbReference type="Google" id="ProtNLM"/>
    </source>
</evidence>
<keyword evidence="1" id="KW-0732">Signal</keyword>
<comment type="caution">
    <text evidence="2">The sequence shown here is derived from an EMBL/GenBank/DDBJ whole genome shotgun (WGS) entry which is preliminary data.</text>
</comment>
<dbReference type="EMBL" id="CM032184">
    <property type="protein sequence ID" value="KAG7094267.1"/>
    <property type="molecule type" value="Genomic_DNA"/>
</dbReference>
<dbReference type="GeneID" id="66076947"/>
<feature type="signal peptide" evidence="1">
    <location>
        <begin position="1"/>
        <end position="18"/>
    </location>
</feature>
<feature type="chain" id="PRO_5040141746" description="Secreted protein" evidence="1">
    <location>
        <begin position="19"/>
        <end position="155"/>
    </location>
</feature>
<dbReference type="RefSeq" id="XP_043010737.1">
    <property type="nucleotide sequence ID" value="XM_043152651.1"/>
</dbReference>
<reference evidence="2" key="1">
    <citation type="journal article" date="2021" name="Genome Biol. Evol.">
        <title>The assembled and annotated genome of the fairy-ring fungus Marasmius oreades.</title>
        <authorList>
            <person name="Hiltunen M."/>
            <person name="Ament-Velasquez S.L."/>
            <person name="Johannesson H."/>
        </authorList>
    </citation>
    <scope>NUCLEOTIDE SEQUENCE</scope>
    <source>
        <strain evidence="2">03SP1</strain>
    </source>
</reference>
<evidence type="ECO:0000313" key="3">
    <source>
        <dbReference type="Proteomes" id="UP001049176"/>
    </source>
</evidence>
<name>A0A9P7S373_9AGAR</name>
<protein>
    <recommendedName>
        <fullName evidence="4">Secreted protein</fullName>
    </recommendedName>
</protein>
<proteinExistence type="predicted"/>
<keyword evidence="3" id="KW-1185">Reference proteome</keyword>
<evidence type="ECO:0000313" key="2">
    <source>
        <dbReference type="EMBL" id="KAG7094267.1"/>
    </source>
</evidence>
<dbReference type="AlphaFoldDB" id="A0A9P7S373"/>
<gene>
    <name evidence="2" type="ORF">E1B28_007871</name>
</gene>